<dbReference type="PANTHER" id="PTHR11439:SF464">
    <property type="entry name" value="REVERSE TRANSCRIPTASE TY1_COPIA-TYPE DOMAIN-CONTAINING PROTEIN"/>
    <property type="match status" value="1"/>
</dbReference>
<feature type="domain" description="Reverse transcriptase Ty1/copia-type" evidence="1">
    <location>
        <begin position="67"/>
        <end position="126"/>
    </location>
</feature>
<dbReference type="RefSeq" id="XP_016496751.1">
    <property type="nucleotide sequence ID" value="XM_016641265.1"/>
</dbReference>
<dbReference type="AlphaFoldDB" id="A0A1S4C6P9"/>
<sequence length="388" mass="44141">MTTIRTVITVVALRKWPIYQIDVHNAFLNGDLHEEVYMTISQRFGRQGEHRMTYLLQVMIKKILIHQKQLCIRTSKLKDLGELRYFLGIEIAISAKGIFMSQRKYALEIILEAGLSGSKPKKTPMEQNLKLISTEFDKIVNENTDDSVLEDRSLFQILVGKLLYFTITRPDIAYVVQSLSQFIHAPKKSHYNVALYVVRYIKDQPGLGLLMSSNSAERVQGFCNSGWGSCPMSRKSITRFCIKLGSSLISWKAKKQATISRSLAEAEYRSMAHTVAKLTWLNGLLKELTVDIKEPMELYCDNKAALRIAANLIYHERTKHTKIDCHFIREKIQDGLIKIAHIGSNEQPADILTKALGHQQHAVLVSKLGMKNIFHSQLEGNIELISLI</sequence>
<dbReference type="SUPFAM" id="SSF56672">
    <property type="entry name" value="DNA/RNA polymerases"/>
    <property type="match status" value="1"/>
</dbReference>
<dbReference type="Pfam" id="PF07727">
    <property type="entry name" value="RVT_2"/>
    <property type="match status" value="1"/>
</dbReference>
<evidence type="ECO:0000313" key="2">
    <source>
        <dbReference type="RefSeq" id="XP_016496751.1"/>
    </source>
</evidence>
<dbReference type="OMA" id="EPMELYC"/>
<dbReference type="InterPro" id="IPR013103">
    <property type="entry name" value="RVT_2"/>
</dbReference>
<accession>A0A1S4C6P9</accession>
<protein>
    <submittedName>
        <fullName evidence="2">Uncharacterized mitochondrial protein AtMg00810-like</fullName>
    </submittedName>
</protein>
<gene>
    <name evidence="2" type="primary">LOC107815652</name>
</gene>
<dbReference type="PaxDb" id="4097-A0A1S4C6P9"/>
<dbReference type="CDD" id="cd09272">
    <property type="entry name" value="RNase_HI_RT_Ty1"/>
    <property type="match status" value="1"/>
</dbReference>
<dbReference type="InterPro" id="IPR043502">
    <property type="entry name" value="DNA/RNA_pol_sf"/>
</dbReference>
<dbReference type="KEGG" id="nta:107815652"/>
<dbReference type="STRING" id="4097.A0A1S4C6P9"/>
<dbReference type="PANTHER" id="PTHR11439">
    <property type="entry name" value="GAG-POL-RELATED RETROTRANSPOSON"/>
    <property type="match status" value="1"/>
</dbReference>
<dbReference type="OrthoDB" id="414945at2759"/>
<proteinExistence type="predicted"/>
<reference evidence="2" key="1">
    <citation type="submission" date="2025-08" db="UniProtKB">
        <authorList>
            <consortium name="RefSeq"/>
        </authorList>
    </citation>
    <scope>IDENTIFICATION</scope>
</reference>
<evidence type="ECO:0000259" key="1">
    <source>
        <dbReference type="Pfam" id="PF07727"/>
    </source>
</evidence>
<organism evidence="2">
    <name type="scientific">Nicotiana tabacum</name>
    <name type="common">Common tobacco</name>
    <dbReference type="NCBI Taxonomy" id="4097"/>
    <lineage>
        <taxon>Eukaryota</taxon>
        <taxon>Viridiplantae</taxon>
        <taxon>Streptophyta</taxon>
        <taxon>Embryophyta</taxon>
        <taxon>Tracheophyta</taxon>
        <taxon>Spermatophyta</taxon>
        <taxon>Magnoliopsida</taxon>
        <taxon>eudicotyledons</taxon>
        <taxon>Gunneridae</taxon>
        <taxon>Pentapetalae</taxon>
        <taxon>asterids</taxon>
        <taxon>lamiids</taxon>
        <taxon>Solanales</taxon>
        <taxon>Solanaceae</taxon>
        <taxon>Nicotianoideae</taxon>
        <taxon>Nicotianeae</taxon>
        <taxon>Nicotiana</taxon>
    </lineage>
</organism>
<name>A0A1S4C6P9_TOBAC</name>